<reference evidence="2" key="1">
    <citation type="submission" date="2019-03" db="EMBL/GenBank/DDBJ databases">
        <authorList>
            <consortium name="Pathogen Informatics"/>
        </authorList>
    </citation>
    <scope>NUCLEOTIDE SEQUENCE</scope>
    <source>
        <strain evidence="2">5012STDY7626443</strain>
    </source>
</reference>
<dbReference type="GO" id="GO:0016829">
    <property type="term" value="F:lyase activity"/>
    <property type="evidence" value="ECO:0007669"/>
    <property type="project" value="UniProtKB-KW"/>
</dbReference>
<dbReference type="InterPro" id="IPR011050">
    <property type="entry name" value="Pectin_lyase_fold/virulence"/>
</dbReference>
<gene>
    <name evidence="2" type="ORF">SAMEA4873645_00092</name>
</gene>
<feature type="chain" id="PRO_5019831807" evidence="1">
    <location>
        <begin position="25"/>
        <end position="595"/>
    </location>
</feature>
<feature type="signal peptide" evidence="1">
    <location>
        <begin position="1"/>
        <end position="24"/>
    </location>
</feature>
<dbReference type="Gene3D" id="2.160.20.10">
    <property type="entry name" value="Single-stranded right-handed beta-helix, Pectin lyase-like"/>
    <property type="match status" value="1"/>
</dbReference>
<dbReference type="InterPro" id="IPR012334">
    <property type="entry name" value="Pectin_lyas_fold"/>
</dbReference>
<dbReference type="EMBL" id="CAAHCW010000001">
    <property type="protein sequence ID" value="VGL59019.1"/>
    <property type="molecule type" value="Genomic_DNA"/>
</dbReference>
<accession>A0A486NKW7</accession>
<protein>
    <submittedName>
        <fullName evidence="2">Pectate lyase superfamily protein</fullName>
    </submittedName>
</protein>
<proteinExistence type="predicted"/>
<evidence type="ECO:0000313" key="2">
    <source>
        <dbReference type="EMBL" id="VGL59019.1"/>
    </source>
</evidence>
<name>A0A486NKW7_KLEPN</name>
<dbReference type="SUPFAM" id="SSF51126">
    <property type="entry name" value="Pectin lyase-like"/>
    <property type="match status" value="1"/>
</dbReference>
<dbReference type="AlphaFoldDB" id="A0A486NKW7"/>
<sequence length="595" mass="65998">MRYTRRGIVNRLLSFFFMGGGVLAKNNPPDPNMYSASQQSRLDSDKHTVIIVESYSELQMHMPESEKDIAILKSFHRGYGNGGGEFIAVKGGARDNGGTICSRSLTGEFHWERRFIDSFDVTWFGAKGDSNEESSRINTIAIQNAINAAYVIGMAAVKFPVSSGFYYCDELTLLPGVSLIGSGRTKSLYGATVYLTNPSNSVVTNTFEGLWCKKTLFRLFSKNNDKSFISNVKFINMLVDGTNINDSGKTSGDALLIKNSTFDVHLNNTYIWNYLGSGYACIADNVNNHYLATGVFITMHQVKIFNCGFGIFIQGSAADSSDLHASSLLLDHNDNNLYIKLGQRDKFMGELHVYINSARFEWAKYYSIYNEGGIVHFNGWSLAPTSGGNKHYVGAKGKTFYDGRLSGQFERNENDTSAQYIFYPGVIMTGTLDNTLYSVSPVIENTCKSGQLKEKRLKVKFSFNYQNGYTFQFLDGYIPGHAPRYSIGGQYDRNISNYVNGNDKVSLGTGSSSLLSWIDRDGINLKLGDNELLSWVGHAAITLNSTKKLLSIDLSTHNDGGVIRIILRDALMGNMIDSKLLCGEIDIVFDVLMSY</sequence>
<keyword evidence="1" id="KW-0732">Signal</keyword>
<dbReference type="RefSeq" id="WP_142761702.1">
    <property type="nucleotide sequence ID" value="NZ_UKBN01000002.1"/>
</dbReference>
<keyword evidence="2" id="KW-0456">Lyase</keyword>
<evidence type="ECO:0000256" key="1">
    <source>
        <dbReference type="SAM" id="SignalP"/>
    </source>
</evidence>
<organism evidence="2">
    <name type="scientific">Klebsiella pneumoniae</name>
    <dbReference type="NCBI Taxonomy" id="573"/>
    <lineage>
        <taxon>Bacteria</taxon>
        <taxon>Pseudomonadati</taxon>
        <taxon>Pseudomonadota</taxon>
        <taxon>Gammaproteobacteria</taxon>
        <taxon>Enterobacterales</taxon>
        <taxon>Enterobacteriaceae</taxon>
        <taxon>Klebsiella/Raoultella group</taxon>
        <taxon>Klebsiella</taxon>
        <taxon>Klebsiella pneumoniae complex</taxon>
    </lineage>
</organism>